<evidence type="ECO:0000256" key="6">
    <source>
        <dbReference type="SAM" id="Phobius"/>
    </source>
</evidence>
<gene>
    <name evidence="8" type="ORF">EVOR1521_LOCUS23010</name>
</gene>
<dbReference type="GO" id="GO:0051087">
    <property type="term" value="F:protein-folding chaperone binding"/>
    <property type="evidence" value="ECO:0007669"/>
    <property type="project" value="TreeGrafter"/>
</dbReference>
<accession>A0AA36J5A8</accession>
<reference evidence="8" key="1">
    <citation type="submission" date="2023-08" db="EMBL/GenBank/DDBJ databases">
        <authorList>
            <person name="Chen Y."/>
            <person name="Shah S."/>
            <person name="Dougan E. K."/>
            <person name="Thang M."/>
            <person name="Chan C."/>
        </authorList>
    </citation>
    <scope>NUCLEOTIDE SEQUENCE</scope>
</reference>
<evidence type="ECO:0000256" key="1">
    <source>
        <dbReference type="ARBA" id="ARBA00000900"/>
    </source>
</evidence>
<feature type="non-terminal residue" evidence="8">
    <location>
        <position position="356"/>
    </location>
</feature>
<dbReference type="PANTHER" id="PTHR46803">
    <property type="entry name" value="E3 UBIQUITIN-PROTEIN LIGASE CHIP"/>
    <property type="match status" value="1"/>
</dbReference>
<keyword evidence="6" id="KW-1133">Transmembrane helix</keyword>
<dbReference type="GO" id="GO:0005737">
    <property type="term" value="C:cytoplasm"/>
    <property type="evidence" value="ECO:0007669"/>
    <property type="project" value="TreeGrafter"/>
</dbReference>
<dbReference type="EC" id="2.3.2.27" evidence="2"/>
<evidence type="ECO:0000256" key="5">
    <source>
        <dbReference type="ARBA" id="ARBA00022786"/>
    </source>
</evidence>
<dbReference type="GO" id="GO:0006515">
    <property type="term" value="P:protein quality control for misfolded or incompletely synthesized proteins"/>
    <property type="evidence" value="ECO:0007669"/>
    <property type="project" value="TreeGrafter"/>
</dbReference>
<proteinExistence type="predicted"/>
<organism evidence="8 9">
    <name type="scientific">Effrenium voratum</name>
    <dbReference type="NCBI Taxonomy" id="2562239"/>
    <lineage>
        <taxon>Eukaryota</taxon>
        <taxon>Sar</taxon>
        <taxon>Alveolata</taxon>
        <taxon>Dinophyceae</taxon>
        <taxon>Suessiales</taxon>
        <taxon>Symbiodiniaceae</taxon>
        <taxon>Effrenium</taxon>
    </lineage>
</organism>
<protein>
    <recommendedName>
        <fullName evidence="2">RING-type E3 ubiquitin transferase</fullName>
        <ecNumber evidence="2">2.3.2.27</ecNumber>
    </recommendedName>
</protein>
<evidence type="ECO:0000313" key="9">
    <source>
        <dbReference type="Proteomes" id="UP001178507"/>
    </source>
</evidence>
<dbReference type="Proteomes" id="UP001178507">
    <property type="component" value="Unassembled WGS sequence"/>
</dbReference>
<keyword evidence="9" id="KW-1185">Reference proteome</keyword>
<dbReference type="GO" id="GO:0045862">
    <property type="term" value="P:positive regulation of proteolysis"/>
    <property type="evidence" value="ECO:0007669"/>
    <property type="project" value="TreeGrafter"/>
</dbReference>
<keyword evidence="4" id="KW-0677">Repeat</keyword>
<dbReference type="PANTHER" id="PTHR46803:SF2">
    <property type="entry name" value="E3 UBIQUITIN-PROTEIN LIGASE CHIP"/>
    <property type="match status" value="1"/>
</dbReference>
<keyword evidence="6" id="KW-0812">Transmembrane</keyword>
<evidence type="ECO:0000256" key="3">
    <source>
        <dbReference type="ARBA" id="ARBA00022679"/>
    </source>
</evidence>
<dbReference type="Gene3D" id="3.30.40.10">
    <property type="entry name" value="Zinc/RING finger domain, C3HC4 (zinc finger)"/>
    <property type="match status" value="1"/>
</dbReference>
<dbReference type="EMBL" id="CAUJNA010003338">
    <property type="protein sequence ID" value="CAJ1399491.1"/>
    <property type="molecule type" value="Genomic_DNA"/>
</dbReference>
<name>A0AA36J5A8_9DINO</name>
<dbReference type="GO" id="GO:0071218">
    <property type="term" value="P:cellular response to misfolded protein"/>
    <property type="evidence" value="ECO:0007669"/>
    <property type="project" value="TreeGrafter"/>
</dbReference>
<dbReference type="InterPro" id="IPR003613">
    <property type="entry name" value="Ubox_domain"/>
</dbReference>
<feature type="transmembrane region" description="Helical" evidence="6">
    <location>
        <begin position="323"/>
        <end position="349"/>
    </location>
</feature>
<dbReference type="SUPFAM" id="SSF57850">
    <property type="entry name" value="RING/U-box"/>
    <property type="match status" value="1"/>
</dbReference>
<dbReference type="InterPro" id="IPR013083">
    <property type="entry name" value="Znf_RING/FYVE/PHD"/>
</dbReference>
<keyword evidence="5" id="KW-0833">Ubl conjugation pathway</keyword>
<feature type="transmembrane region" description="Helical" evidence="6">
    <location>
        <begin position="281"/>
        <end position="302"/>
    </location>
</feature>
<dbReference type="GO" id="GO:0043161">
    <property type="term" value="P:proteasome-mediated ubiquitin-dependent protein catabolic process"/>
    <property type="evidence" value="ECO:0007669"/>
    <property type="project" value="TreeGrafter"/>
</dbReference>
<evidence type="ECO:0000256" key="4">
    <source>
        <dbReference type="ARBA" id="ARBA00022737"/>
    </source>
</evidence>
<evidence type="ECO:0000313" key="8">
    <source>
        <dbReference type="EMBL" id="CAJ1399491.1"/>
    </source>
</evidence>
<keyword evidence="3" id="KW-0808">Transferase</keyword>
<evidence type="ECO:0000259" key="7">
    <source>
        <dbReference type="SMART" id="SM00504"/>
    </source>
</evidence>
<dbReference type="Pfam" id="PF04564">
    <property type="entry name" value="U-box"/>
    <property type="match status" value="1"/>
</dbReference>
<comment type="catalytic activity">
    <reaction evidence="1">
        <text>S-ubiquitinyl-[E2 ubiquitin-conjugating enzyme]-L-cysteine + [acceptor protein]-L-lysine = [E2 ubiquitin-conjugating enzyme]-L-cysteine + N(6)-ubiquitinyl-[acceptor protein]-L-lysine.</text>
        <dbReference type="EC" id="2.3.2.27"/>
    </reaction>
</comment>
<dbReference type="SMART" id="SM00504">
    <property type="entry name" value="Ubox"/>
    <property type="match status" value="1"/>
</dbReference>
<feature type="domain" description="U-box" evidence="7">
    <location>
        <begin position="13"/>
        <end position="78"/>
    </location>
</feature>
<dbReference type="AlphaFoldDB" id="A0AA36J5A8"/>
<feature type="non-terminal residue" evidence="8">
    <location>
        <position position="1"/>
    </location>
</feature>
<evidence type="ECO:0000256" key="2">
    <source>
        <dbReference type="ARBA" id="ARBA00012483"/>
    </source>
</evidence>
<dbReference type="GO" id="GO:0061630">
    <property type="term" value="F:ubiquitin protein ligase activity"/>
    <property type="evidence" value="ECO:0007669"/>
    <property type="project" value="UniProtKB-EC"/>
</dbReference>
<keyword evidence="6" id="KW-0472">Membrane</keyword>
<dbReference type="GO" id="GO:0000209">
    <property type="term" value="P:protein polyubiquitination"/>
    <property type="evidence" value="ECO:0007669"/>
    <property type="project" value="TreeGrafter"/>
</dbReference>
<sequence>MDSNPMDVHEPEWLLCPLTACMFREPVVNIFGNTYERDIYQEALKHRLVDPLTNQPLPRPDGGPLLPNRSVRSAVESFLQQHKGYLPRGWPSFDVPTSAVQLETTLSFVNNDWENLEGGGPKRLRLQRVAGCLKLAARALFSLRPVLPEYDPRTDASRHIQRVGSVLGMSLGLSMGRMGWALCARLMGALAGRRPLAPVSLLARPDATGCDWLRAVYRLTLPLPLEWLHVILGRLLLGRFVLVRLLVKEAVWAKLPQNIFYAANLCKEEVTYGMPQELCEYLFMPIALASCIHFVVLGREIAQKCAAKKHDEMQATEWRATQSLWAAVVGTMKVLPLTGAMYSFAALLVRAAVFTI</sequence>
<comment type="caution">
    <text evidence="8">The sequence shown here is derived from an EMBL/GenBank/DDBJ whole genome shotgun (WGS) entry which is preliminary data.</text>
</comment>